<dbReference type="InterPro" id="IPR002698">
    <property type="entry name" value="FTHF_cligase"/>
</dbReference>
<dbReference type="Gene3D" id="3.40.50.10420">
    <property type="entry name" value="NagB/RpiA/CoA transferase-like"/>
    <property type="match status" value="1"/>
</dbReference>
<dbReference type="Proteomes" id="UP000297454">
    <property type="component" value="Unassembled WGS sequence"/>
</dbReference>
<comment type="similarity">
    <text evidence="1 5">Belongs to the 5-formyltetrahydrofolate cyclo-ligase family.</text>
</comment>
<evidence type="ECO:0000313" key="7">
    <source>
        <dbReference type="Proteomes" id="UP000297454"/>
    </source>
</evidence>
<feature type="binding site" evidence="4">
    <location>
        <begin position="145"/>
        <end position="153"/>
    </location>
    <ligand>
        <name>ATP</name>
        <dbReference type="ChEBI" id="CHEBI:30616"/>
    </ligand>
</feature>
<feature type="binding site" evidence="4">
    <location>
        <begin position="17"/>
        <end position="21"/>
    </location>
    <ligand>
        <name>ATP</name>
        <dbReference type="ChEBI" id="CHEBI:30616"/>
    </ligand>
</feature>
<dbReference type="EC" id="6.3.3.2" evidence="5"/>
<gene>
    <name evidence="6" type="ORF">EQF91_00635</name>
</gene>
<dbReference type="EMBL" id="SCFR01000002">
    <property type="protein sequence ID" value="TFF67461.1"/>
    <property type="molecule type" value="Genomic_DNA"/>
</dbReference>
<dbReference type="GO" id="GO:0009396">
    <property type="term" value="P:folic acid-containing compound biosynthetic process"/>
    <property type="evidence" value="ECO:0007669"/>
    <property type="project" value="TreeGrafter"/>
</dbReference>
<feature type="binding site" evidence="4">
    <location>
        <position position="68"/>
    </location>
    <ligand>
        <name>substrate</name>
    </ligand>
</feature>
<dbReference type="NCBIfam" id="TIGR02727">
    <property type="entry name" value="MTHFS_bact"/>
    <property type="match status" value="1"/>
</dbReference>
<keyword evidence="6" id="KW-0436">Ligase</keyword>
<protein>
    <recommendedName>
        <fullName evidence="5">5-formyltetrahydrofolate cyclo-ligase</fullName>
        <ecNumber evidence="5">6.3.3.2</ecNumber>
    </recommendedName>
</protein>
<keyword evidence="5" id="KW-0479">Metal-binding</keyword>
<dbReference type="InterPro" id="IPR024185">
    <property type="entry name" value="FTHF_cligase-like_sf"/>
</dbReference>
<sequence length="203" mass="24088">MPFYCKFFEDIIVNKLKNKLRKKLLLKRKKLSKEYIKKSDELIYQKLILLEEYKNAKNIFCYVSMNEEVSTINFLRKVLLDNKRLFVPLCLQKGIMEAREIKNLNELKEGKFGILEPSEKSLKIDINDIDFSVIPCISVNKRGYRLGYGGGYYDKFFENKSLKSTYVICRGKMIYDNIPIETHDLIFENILSENFVEKINIYF</sequence>
<dbReference type="SUPFAM" id="SSF100950">
    <property type="entry name" value="NagB/RpiA/CoA transferase-like"/>
    <property type="match status" value="1"/>
</dbReference>
<keyword evidence="7" id="KW-1185">Reference proteome</keyword>
<keyword evidence="2 4" id="KW-0547">Nucleotide-binding</keyword>
<dbReference type="AlphaFoldDB" id="A0A4R9C2U3"/>
<comment type="cofactor">
    <cofactor evidence="5">
        <name>Mg(2+)</name>
        <dbReference type="ChEBI" id="CHEBI:18420"/>
    </cofactor>
</comment>
<evidence type="ECO:0000256" key="1">
    <source>
        <dbReference type="ARBA" id="ARBA00010638"/>
    </source>
</evidence>
<keyword evidence="5" id="KW-0460">Magnesium</keyword>
<dbReference type="Pfam" id="PF01812">
    <property type="entry name" value="5-FTHF_cyc-lig"/>
    <property type="match status" value="1"/>
</dbReference>
<comment type="caution">
    <text evidence="6">The sequence shown here is derived from an EMBL/GenBank/DDBJ whole genome shotgun (WGS) entry which is preliminary data.</text>
</comment>
<accession>A0A4R9C2U3</accession>
<comment type="catalytic activity">
    <reaction evidence="5">
        <text>(6S)-5-formyl-5,6,7,8-tetrahydrofolate + ATP = (6R)-5,10-methenyltetrahydrofolate + ADP + phosphate</text>
        <dbReference type="Rhea" id="RHEA:10488"/>
        <dbReference type="ChEBI" id="CHEBI:30616"/>
        <dbReference type="ChEBI" id="CHEBI:43474"/>
        <dbReference type="ChEBI" id="CHEBI:57455"/>
        <dbReference type="ChEBI" id="CHEBI:57457"/>
        <dbReference type="ChEBI" id="CHEBI:456216"/>
        <dbReference type="EC" id="6.3.3.2"/>
    </reaction>
</comment>
<dbReference type="OrthoDB" id="9801938at2"/>
<evidence type="ECO:0000256" key="4">
    <source>
        <dbReference type="PIRSR" id="PIRSR006806-1"/>
    </source>
</evidence>
<dbReference type="PIRSF" id="PIRSF006806">
    <property type="entry name" value="FTHF_cligase"/>
    <property type="match status" value="1"/>
</dbReference>
<evidence type="ECO:0000256" key="2">
    <source>
        <dbReference type="ARBA" id="ARBA00022741"/>
    </source>
</evidence>
<keyword evidence="3 4" id="KW-0067">ATP-binding</keyword>
<evidence type="ECO:0000256" key="3">
    <source>
        <dbReference type="ARBA" id="ARBA00022840"/>
    </source>
</evidence>
<evidence type="ECO:0000256" key="5">
    <source>
        <dbReference type="RuleBase" id="RU361279"/>
    </source>
</evidence>
<name>A0A4R9C2U3_9FIRM</name>
<dbReference type="PANTHER" id="PTHR23407:SF1">
    <property type="entry name" value="5-FORMYLTETRAHYDROFOLATE CYCLO-LIGASE"/>
    <property type="match status" value="1"/>
</dbReference>
<organism evidence="6 7">
    <name type="scientific">Helcococcus ovis</name>
    <dbReference type="NCBI Taxonomy" id="72026"/>
    <lineage>
        <taxon>Bacteria</taxon>
        <taxon>Bacillati</taxon>
        <taxon>Bacillota</taxon>
        <taxon>Tissierellia</taxon>
        <taxon>Tissierellales</taxon>
        <taxon>Peptoniphilaceae</taxon>
        <taxon>Helcococcus</taxon>
    </lineage>
</organism>
<evidence type="ECO:0000313" key="6">
    <source>
        <dbReference type="EMBL" id="TFF67461.1"/>
    </source>
</evidence>
<dbReference type="GO" id="GO:0035999">
    <property type="term" value="P:tetrahydrofolate interconversion"/>
    <property type="evidence" value="ECO:0007669"/>
    <property type="project" value="TreeGrafter"/>
</dbReference>
<dbReference type="GO" id="GO:0046872">
    <property type="term" value="F:metal ion binding"/>
    <property type="evidence" value="ECO:0007669"/>
    <property type="project" value="UniProtKB-KW"/>
</dbReference>
<dbReference type="InterPro" id="IPR037171">
    <property type="entry name" value="NagB/RpiA_transferase-like"/>
</dbReference>
<dbReference type="GO" id="GO:0005524">
    <property type="term" value="F:ATP binding"/>
    <property type="evidence" value="ECO:0007669"/>
    <property type="project" value="UniProtKB-KW"/>
</dbReference>
<feature type="binding site" evidence="4">
    <location>
        <position position="63"/>
    </location>
    <ligand>
        <name>substrate</name>
    </ligand>
</feature>
<proteinExistence type="inferred from homology"/>
<dbReference type="GO" id="GO:0030272">
    <property type="term" value="F:5-formyltetrahydrofolate cyclo-ligase activity"/>
    <property type="evidence" value="ECO:0007669"/>
    <property type="project" value="UniProtKB-EC"/>
</dbReference>
<dbReference type="PANTHER" id="PTHR23407">
    <property type="entry name" value="ATPASE INHIBITOR/5-FORMYLTETRAHYDROFOLATE CYCLO-LIGASE"/>
    <property type="match status" value="1"/>
</dbReference>
<reference evidence="6 7" key="1">
    <citation type="submission" date="2019-01" db="EMBL/GenBank/DDBJ databases">
        <title>Draft Genome Sequences of Helcococcus ovis Strains Isolated from the Uterus and Vagina of Dairy Cows with Metritis.</title>
        <authorList>
            <person name="Cunha F."/>
            <person name="Jeon S.J."/>
            <person name="Kutzer P."/>
            <person name="Galvao K.N."/>
        </authorList>
    </citation>
    <scope>NUCLEOTIDE SEQUENCE [LARGE SCALE GENOMIC DNA]</scope>
    <source>
        <strain evidence="6 7">KG-37</strain>
    </source>
</reference>